<accession>A0A8S5UF71</accession>
<protein>
    <submittedName>
        <fullName evidence="1">Uncharacterized protein</fullName>
    </submittedName>
</protein>
<evidence type="ECO:0000313" key="1">
    <source>
        <dbReference type="EMBL" id="DAF93030.1"/>
    </source>
</evidence>
<reference evidence="1" key="1">
    <citation type="journal article" date="2021" name="Proc. Natl. Acad. Sci. U.S.A.">
        <title>A Catalog of Tens of Thousands of Viruses from Human Metagenomes Reveals Hidden Associations with Chronic Diseases.</title>
        <authorList>
            <person name="Tisza M.J."/>
            <person name="Buck C.B."/>
        </authorList>
    </citation>
    <scope>NUCLEOTIDE SEQUENCE</scope>
    <source>
        <strain evidence="1">CtGrV43</strain>
    </source>
</reference>
<organism evidence="1">
    <name type="scientific">Myoviridae sp. ctGrV43</name>
    <dbReference type="NCBI Taxonomy" id="2825075"/>
    <lineage>
        <taxon>Viruses</taxon>
        <taxon>Duplodnaviria</taxon>
        <taxon>Heunggongvirae</taxon>
        <taxon>Uroviricota</taxon>
        <taxon>Caudoviricetes</taxon>
    </lineage>
</organism>
<name>A0A8S5UF71_9CAUD</name>
<dbReference type="EMBL" id="BK016079">
    <property type="protein sequence ID" value="DAF93030.1"/>
    <property type="molecule type" value="Genomic_DNA"/>
</dbReference>
<sequence>MRILKFIVNKQKIRPDPNCDFSGLVKGTSGYLKASFSFSPEWNGCKVAASFWRMDHEYPVLVRNGQCEIPPEALSWDYFSLSLMGMKDNGKYILTTDKILVSQKG</sequence>
<proteinExistence type="predicted"/>